<gene>
    <name evidence="1" type="ORF">BofuT4_uP130950.1</name>
</gene>
<evidence type="ECO:0000313" key="1">
    <source>
        <dbReference type="EMBL" id="CCD53915.1"/>
    </source>
</evidence>
<dbReference type="EMBL" id="FQ790349">
    <property type="protein sequence ID" value="CCD53915.1"/>
    <property type="molecule type" value="Genomic_DNA"/>
</dbReference>
<sequence length="88" mass="9861">MTPDPTTEVFFLARFFLLFSFNIEKDFFPSLSLFSNQSNQNGLLTTNGMSDFSLLPHDITFNLPVQEPQRAEEAPASVCLGNAVINKM</sequence>
<dbReference type="Proteomes" id="UP000008177">
    <property type="component" value="Unplaced contigs"/>
</dbReference>
<protein>
    <submittedName>
        <fullName evidence="1">Uncharacterized protein</fullName>
    </submittedName>
</protein>
<proteinExistence type="predicted"/>
<name>G2YQL7_BOTF4</name>
<reference evidence="2" key="1">
    <citation type="journal article" date="2011" name="PLoS Genet.">
        <title>Genomic analysis of the necrotrophic fungal pathogens Sclerotinia sclerotiorum and Botrytis cinerea.</title>
        <authorList>
            <person name="Amselem J."/>
            <person name="Cuomo C.A."/>
            <person name="van Kan J.A."/>
            <person name="Viaud M."/>
            <person name="Benito E.P."/>
            <person name="Couloux A."/>
            <person name="Coutinho P.M."/>
            <person name="de Vries R.P."/>
            <person name="Dyer P.S."/>
            <person name="Fillinger S."/>
            <person name="Fournier E."/>
            <person name="Gout L."/>
            <person name="Hahn M."/>
            <person name="Kohn L."/>
            <person name="Lapalu N."/>
            <person name="Plummer K.M."/>
            <person name="Pradier J.M."/>
            <person name="Quevillon E."/>
            <person name="Sharon A."/>
            <person name="Simon A."/>
            <person name="ten Have A."/>
            <person name="Tudzynski B."/>
            <person name="Tudzynski P."/>
            <person name="Wincker P."/>
            <person name="Andrew M."/>
            <person name="Anthouard V."/>
            <person name="Beever R.E."/>
            <person name="Beffa R."/>
            <person name="Benoit I."/>
            <person name="Bouzid O."/>
            <person name="Brault B."/>
            <person name="Chen Z."/>
            <person name="Choquer M."/>
            <person name="Collemare J."/>
            <person name="Cotton P."/>
            <person name="Danchin E.G."/>
            <person name="Da Silva C."/>
            <person name="Gautier A."/>
            <person name="Giraud C."/>
            <person name="Giraud T."/>
            <person name="Gonzalez C."/>
            <person name="Grossetete S."/>
            <person name="Guldener U."/>
            <person name="Henrissat B."/>
            <person name="Howlett B.J."/>
            <person name="Kodira C."/>
            <person name="Kretschmer M."/>
            <person name="Lappartient A."/>
            <person name="Leroch M."/>
            <person name="Levis C."/>
            <person name="Mauceli E."/>
            <person name="Neuveglise C."/>
            <person name="Oeser B."/>
            <person name="Pearson M."/>
            <person name="Poulain J."/>
            <person name="Poussereau N."/>
            <person name="Quesneville H."/>
            <person name="Rascle C."/>
            <person name="Schumacher J."/>
            <person name="Segurens B."/>
            <person name="Sexton A."/>
            <person name="Silva E."/>
            <person name="Sirven C."/>
            <person name="Soanes D.M."/>
            <person name="Talbot N.J."/>
            <person name="Templeton M."/>
            <person name="Yandava C."/>
            <person name="Yarden O."/>
            <person name="Zeng Q."/>
            <person name="Rollins J.A."/>
            <person name="Lebrun M.H."/>
            <person name="Dickman M."/>
        </authorList>
    </citation>
    <scope>NUCLEOTIDE SEQUENCE [LARGE SCALE GENOMIC DNA]</scope>
    <source>
        <strain evidence="2">T4</strain>
    </source>
</reference>
<dbReference type="HOGENOM" id="CLU_2468807_0_0_1"/>
<accession>G2YQL7</accession>
<evidence type="ECO:0000313" key="2">
    <source>
        <dbReference type="Proteomes" id="UP000008177"/>
    </source>
</evidence>
<dbReference type="AlphaFoldDB" id="G2YQL7"/>
<dbReference type="InParanoid" id="G2YQL7"/>
<organism evidence="1 2">
    <name type="scientific">Botryotinia fuckeliana (strain T4)</name>
    <name type="common">Noble rot fungus</name>
    <name type="synonym">Botrytis cinerea</name>
    <dbReference type="NCBI Taxonomy" id="999810"/>
    <lineage>
        <taxon>Eukaryota</taxon>
        <taxon>Fungi</taxon>
        <taxon>Dikarya</taxon>
        <taxon>Ascomycota</taxon>
        <taxon>Pezizomycotina</taxon>
        <taxon>Leotiomycetes</taxon>
        <taxon>Helotiales</taxon>
        <taxon>Sclerotiniaceae</taxon>
        <taxon>Botrytis</taxon>
    </lineage>
</organism>